<evidence type="ECO:0000259" key="1">
    <source>
        <dbReference type="Pfam" id="PF23925"/>
    </source>
</evidence>
<protein>
    <recommendedName>
        <fullName evidence="1">ELP1 alpha-solenoid domain-containing protein</fullName>
    </recommendedName>
</protein>
<dbReference type="Pfam" id="PF23925">
    <property type="entry name" value="A-sol_ELP1"/>
    <property type="match status" value="1"/>
</dbReference>
<evidence type="ECO:0000313" key="3">
    <source>
        <dbReference type="Proteomes" id="UP000712600"/>
    </source>
</evidence>
<feature type="domain" description="ELP1 alpha-solenoid" evidence="1">
    <location>
        <begin position="5"/>
        <end position="45"/>
    </location>
</feature>
<dbReference type="PANTHER" id="PTHR12747">
    <property type="entry name" value="ELONGATOR COMPLEX PROTEIN 1"/>
    <property type="match status" value="1"/>
</dbReference>
<gene>
    <name evidence="2" type="ORF">F2Q69_00018764</name>
</gene>
<proteinExistence type="predicted"/>
<dbReference type="GO" id="GO:0002926">
    <property type="term" value="P:tRNA wobble base 5-methoxycarbonylmethyl-2-thiouridinylation"/>
    <property type="evidence" value="ECO:0007669"/>
    <property type="project" value="TreeGrafter"/>
</dbReference>
<dbReference type="GO" id="GO:0005829">
    <property type="term" value="C:cytosol"/>
    <property type="evidence" value="ECO:0007669"/>
    <property type="project" value="TreeGrafter"/>
</dbReference>
<dbReference type="Proteomes" id="UP000712600">
    <property type="component" value="Unassembled WGS sequence"/>
</dbReference>
<dbReference type="InterPro" id="IPR056167">
    <property type="entry name" value="A-sol_ELP1"/>
</dbReference>
<name>A0A8S9QMK9_BRACR</name>
<dbReference type="GO" id="GO:0000049">
    <property type="term" value="F:tRNA binding"/>
    <property type="evidence" value="ECO:0007669"/>
    <property type="project" value="TreeGrafter"/>
</dbReference>
<dbReference type="AlphaFoldDB" id="A0A8S9QMK9"/>
<sequence>MNPRLFDNEAVFEAALGLFDLNLAAIAALNSHSDPKEFIPYLQELERMPEPLMHFNIDIELQRFDSALKNIVSAGDGYFPDCMNLMKKKPSDFPAGSSANHYKYVLLNSAVPQYEKKKLWLMTAKYFLN</sequence>
<accession>A0A8S9QMK9</accession>
<dbReference type="InterPro" id="IPR006849">
    <property type="entry name" value="Elp1"/>
</dbReference>
<dbReference type="PANTHER" id="PTHR12747:SF0">
    <property type="entry name" value="ELONGATOR COMPLEX PROTEIN 1"/>
    <property type="match status" value="1"/>
</dbReference>
<dbReference type="EMBL" id="QGKX02001290">
    <property type="protein sequence ID" value="KAF3541032.1"/>
    <property type="molecule type" value="Genomic_DNA"/>
</dbReference>
<comment type="caution">
    <text evidence="2">The sequence shown here is derived from an EMBL/GenBank/DDBJ whole genome shotgun (WGS) entry which is preliminary data.</text>
</comment>
<reference evidence="2" key="1">
    <citation type="submission" date="2019-12" db="EMBL/GenBank/DDBJ databases">
        <title>Genome sequencing and annotation of Brassica cretica.</title>
        <authorList>
            <person name="Studholme D.J."/>
            <person name="Sarris P."/>
        </authorList>
    </citation>
    <scope>NUCLEOTIDE SEQUENCE</scope>
    <source>
        <strain evidence="2">PFS-109/04</strain>
        <tissue evidence="2">Leaf</tissue>
    </source>
</reference>
<organism evidence="2 3">
    <name type="scientific">Brassica cretica</name>
    <name type="common">Mustard</name>
    <dbReference type="NCBI Taxonomy" id="69181"/>
    <lineage>
        <taxon>Eukaryota</taxon>
        <taxon>Viridiplantae</taxon>
        <taxon>Streptophyta</taxon>
        <taxon>Embryophyta</taxon>
        <taxon>Tracheophyta</taxon>
        <taxon>Spermatophyta</taxon>
        <taxon>Magnoliopsida</taxon>
        <taxon>eudicotyledons</taxon>
        <taxon>Gunneridae</taxon>
        <taxon>Pentapetalae</taxon>
        <taxon>rosids</taxon>
        <taxon>malvids</taxon>
        <taxon>Brassicales</taxon>
        <taxon>Brassicaceae</taxon>
        <taxon>Brassiceae</taxon>
        <taxon>Brassica</taxon>
    </lineage>
</organism>
<dbReference type="GO" id="GO:0033588">
    <property type="term" value="C:elongator holoenzyme complex"/>
    <property type="evidence" value="ECO:0007669"/>
    <property type="project" value="InterPro"/>
</dbReference>
<evidence type="ECO:0000313" key="2">
    <source>
        <dbReference type="EMBL" id="KAF3541032.1"/>
    </source>
</evidence>